<feature type="transmembrane region" description="Helical" evidence="1">
    <location>
        <begin position="340"/>
        <end position="364"/>
    </location>
</feature>
<feature type="transmembrane region" description="Helical" evidence="1">
    <location>
        <begin position="76"/>
        <end position="95"/>
    </location>
</feature>
<dbReference type="STRING" id="869212.Turpa_1581"/>
<keyword evidence="1" id="KW-1133">Transmembrane helix</keyword>
<feature type="transmembrane region" description="Helical" evidence="1">
    <location>
        <begin position="44"/>
        <end position="64"/>
    </location>
</feature>
<reference evidence="2 3" key="1">
    <citation type="submission" date="2012-06" db="EMBL/GenBank/DDBJ databases">
        <title>The complete chromosome of genome of Turneriella parva DSM 21527.</title>
        <authorList>
            <consortium name="US DOE Joint Genome Institute (JGI-PGF)"/>
            <person name="Lucas S."/>
            <person name="Han J."/>
            <person name="Lapidus A."/>
            <person name="Bruce D."/>
            <person name="Goodwin L."/>
            <person name="Pitluck S."/>
            <person name="Peters L."/>
            <person name="Kyrpides N."/>
            <person name="Mavromatis K."/>
            <person name="Ivanova N."/>
            <person name="Mikhailova N."/>
            <person name="Chertkov O."/>
            <person name="Detter J.C."/>
            <person name="Tapia R."/>
            <person name="Han C."/>
            <person name="Land M."/>
            <person name="Hauser L."/>
            <person name="Markowitz V."/>
            <person name="Cheng J.-F."/>
            <person name="Hugenholtz P."/>
            <person name="Woyke T."/>
            <person name="Wu D."/>
            <person name="Gronow S."/>
            <person name="Wellnitz S."/>
            <person name="Brambilla E."/>
            <person name="Klenk H.-P."/>
            <person name="Eisen J.A."/>
        </authorList>
    </citation>
    <scope>NUCLEOTIDE SEQUENCE [LARGE SCALE GENOMIC DNA]</scope>
    <source>
        <strain evidence="3">ATCC BAA-1111 / DSM 21527 / NCTC 11395 / H</strain>
    </source>
</reference>
<dbReference type="EMBL" id="CP002959">
    <property type="protein sequence ID" value="AFM12229.1"/>
    <property type="molecule type" value="Genomic_DNA"/>
</dbReference>
<protein>
    <submittedName>
        <fullName evidence="2">Uncharacterized protein</fullName>
    </submittedName>
</protein>
<keyword evidence="1" id="KW-0812">Transmembrane</keyword>
<feature type="transmembrane region" description="Helical" evidence="1">
    <location>
        <begin position="297"/>
        <end position="320"/>
    </location>
</feature>
<gene>
    <name evidence="2" type="ordered locus">Turpa_1581</name>
</gene>
<feature type="transmembrane region" description="Helical" evidence="1">
    <location>
        <begin position="12"/>
        <end position="32"/>
    </location>
</feature>
<keyword evidence="3" id="KW-1185">Reference proteome</keyword>
<dbReference type="RefSeq" id="WP_014802740.1">
    <property type="nucleotide sequence ID" value="NC_018020.1"/>
</dbReference>
<evidence type="ECO:0000313" key="3">
    <source>
        <dbReference type="Proteomes" id="UP000006048"/>
    </source>
</evidence>
<dbReference type="HOGENOM" id="CLU_051342_0_0_12"/>
<dbReference type="Proteomes" id="UP000006048">
    <property type="component" value="Chromosome"/>
</dbReference>
<dbReference type="KEGG" id="tpx:Turpa_1581"/>
<organism evidence="2 3">
    <name type="scientific">Turneriella parva (strain ATCC BAA-1111 / DSM 21527 / NCTC 11395 / H)</name>
    <name type="common">Leptospira parva</name>
    <dbReference type="NCBI Taxonomy" id="869212"/>
    <lineage>
        <taxon>Bacteria</taxon>
        <taxon>Pseudomonadati</taxon>
        <taxon>Spirochaetota</taxon>
        <taxon>Spirochaetia</taxon>
        <taxon>Leptospirales</taxon>
        <taxon>Leptospiraceae</taxon>
        <taxon>Turneriella</taxon>
    </lineage>
</organism>
<evidence type="ECO:0000256" key="1">
    <source>
        <dbReference type="SAM" id="Phobius"/>
    </source>
</evidence>
<proteinExistence type="predicted"/>
<evidence type="ECO:0000313" key="2">
    <source>
        <dbReference type="EMBL" id="AFM12229.1"/>
    </source>
</evidence>
<dbReference type="AlphaFoldDB" id="I4B4M2"/>
<feature type="transmembrane region" description="Helical" evidence="1">
    <location>
        <begin position="256"/>
        <end position="277"/>
    </location>
</feature>
<name>I4B4M2_TURPD</name>
<sequence>MKKSQPWIYSPFADGVFILAVPFIVVAITLVFQDFFSEPDSMTVVSWALLVMGVDVSHVYSSLYRTYLDAETRERHGTFLFLLPFAVLVGCILLYSAGAMVFWRVMAYLAVFHFARQQYGFMRVYSRDENPPAWQRRIDALAIYTATFYPVADWHLAGEKNFNWFMKGDFYYLADAGFRGVLFIIYVLIIGAYLAKETSLLWKSIAMRRRPGNGQLGNSIATTRMPTRLLNLPRNLLILGTFLSWYVGIVHFNSDIAFTAINAVSHGIPYMALVWFWGNKKSASAPTARRQIFQVRYVTLFVTFLLFLAYIEEGFWNVWVWHERDHSALFALFHRSLPELAVASPWLTLIVPLLSVPQITHYVIDGFIWKMRKDNFAWRDITLGSGQQAVVGQTKAFK</sequence>
<accession>I4B4M2</accession>
<keyword evidence="1" id="KW-0472">Membrane</keyword>
<feature type="transmembrane region" description="Helical" evidence="1">
    <location>
        <begin position="177"/>
        <end position="195"/>
    </location>
</feature>
<feature type="transmembrane region" description="Helical" evidence="1">
    <location>
        <begin position="232"/>
        <end position="250"/>
    </location>
</feature>